<comment type="catalytic activity">
    <reaction evidence="8">
        <text>fluoride(in) = fluoride(out)</text>
        <dbReference type="Rhea" id="RHEA:76159"/>
        <dbReference type="ChEBI" id="CHEBI:17051"/>
    </reaction>
    <physiologicalReaction direction="left-to-right" evidence="8">
        <dbReference type="Rhea" id="RHEA:76160"/>
    </physiologicalReaction>
</comment>
<feature type="transmembrane region" description="Helical" evidence="9">
    <location>
        <begin position="374"/>
        <end position="396"/>
    </location>
</feature>
<dbReference type="PANTHER" id="PTHR28259:SF1">
    <property type="entry name" value="FLUORIDE EXPORT PROTEIN 1-RELATED"/>
    <property type="match status" value="1"/>
</dbReference>
<protein>
    <recommendedName>
        <fullName evidence="12">CRCB-domain-containing protein</fullName>
    </recommendedName>
</protein>
<feature type="transmembrane region" description="Helical" evidence="9">
    <location>
        <begin position="310"/>
        <end position="329"/>
    </location>
</feature>
<evidence type="ECO:0000256" key="6">
    <source>
        <dbReference type="ARBA" id="ARBA00023136"/>
    </source>
</evidence>
<dbReference type="STRING" id="101127.A0A1X2GW75"/>
<comment type="similarity">
    <text evidence="7">Belongs to the fluoride channel Fluc/FEX (TC 1.A.43) family.</text>
</comment>
<evidence type="ECO:0000256" key="4">
    <source>
        <dbReference type="ARBA" id="ARBA00022692"/>
    </source>
</evidence>
<comment type="function">
    <text evidence="1">Fluoride channel required for the rapid expulsion of cytoplasmic fluoride.</text>
</comment>
<evidence type="ECO:0000256" key="1">
    <source>
        <dbReference type="ARBA" id="ARBA00002598"/>
    </source>
</evidence>
<accession>A0A1X2GW75</accession>
<feature type="transmembrane region" description="Helical" evidence="9">
    <location>
        <begin position="255"/>
        <end position="275"/>
    </location>
</feature>
<dbReference type="PANTHER" id="PTHR28259">
    <property type="entry name" value="FLUORIDE EXPORT PROTEIN 1-RELATED"/>
    <property type="match status" value="1"/>
</dbReference>
<dbReference type="InterPro" id="IPR003691">
    <property type="entry name" value="FluC"/>
</dbReference>
<gene>
    <name evidence="10" type="ORF">DM01DRAFT_1403974</name>
</gene>
<dbReference type="Proteomes" id="UP000242146">
    <property type="component" value="Unassembled WGS sequence"/>
</dbReference>
<feature type="transmembrane region" description="Helical" evidence="9">
    <location>
        <begin position="40"/>
        <end position="60"/>
    </location>
</feature>
<dbReference type="AlphaFoldDB" id="A0A1X2GW75"/>
<evidence type="ECO:0000313" key="10">
    <source>
        <dbReference type="EMBL" id="ORX62301.1"/>
    </source>
</evidence>
<reference evidence="10 11" key="1">
    <citation type="submission" date="2016-07" db="EMBL/GenBank/DDBJ databases">
        <title>Pervasive Adenine N6-methylation of Active Genes in Fungi.</title>
        <authorList>
            <consortium name="DOE Joint Genome Institute"/>
            <person name="Mondo S.J."/>
            <person name="Dannebaum R.O."/>
            <person name="Kuo R.C."/>
            <person name="Labutti K."/>
            <person name="Haridas S."/>
            <person name="Kuo A."/>
            <person name="Salamov A."/>
            <person name="Ahrendt S.R."/>
            <person name="Lipzen A."/>
            <person name="Sullivan W."/>
            <person name="Andreopoulos W.B."/>
            <person name="Clum A."/>
            <person name="Lindquist E."/>
            <person name="Daum C."/>
            <person name="Ramamoorthy G.K."/>
            <person name="Gryganskyi A."/>
            <person name="Culley D."/>
            <person name="Magnuson J.K."/>
            <person name="James T.Y."/>
            <person name="O'Malley M.A."/>
            <person name="Stajich J.E."/>
            <person name="Spatafora J.W."/>
            <person name="Visel A."/>
            <person name="Grigoriev I.V."/>
        </authorList>
    </citation>
    <scope>NUCLEOTIDE SEQUENCE [LARGE SCALE GENOMIC DNA]</scope>
    <source>
        <strain evidence="10 11">NRRL 3301</strain>
    </source>
</reference>
<evidence type="ECO:0000256" key="2">
    <source>
        <dbReference type="ARBA" id="ARBA00004651"/>
    </source>
</evidence>
<dbReference type="EMBL" id="MCGT01000002">
    <property type="protein sequence ID" value="ORX62301.1"/>
    <property type="molecule type" value="Genomic_DNA"/>
</dbReference>
<evidence type="ECO:0000256" key="9">
    <source>
        <dbReference type="SAM" id="Phobius"/>
    </source>
</evidence>
<comment type="subcellular location">
    <subcellularLocation>
        <location evidence="2">Cell membrane</location>
        <topology evidence="2">Multi-pass membrane protein</topology>
    </subcellularLocation>
</comment>
<dbReference type="GO" id="GO:1903425">
    <property type="term" value="F:fluoride transmembrane transporter activity"/>
    <property type="evidence" value="ECO:0007669"/>
    <property type="project" value="TreeGrafter"/>
</dbReference>
<dbReference type="Pfam" id="PF02537">
    <property type="entry name" value="CRCB"/>
    <property type="match status" value="2"/>
</dbReference>
<dbReference type="GO" id="GO:0005886">
    <property type="term" value="C:plasma membrane"/>
    <property type="evidence" value="ECO:0007669"/>
    <property type="project" value="UniProtKB-SubCell"/>
</dbReference>
<organism evidence="10 11">
    <name type="scientific">Hesseltinella vesiculosa</name>
    <dbReference type="NCBI Taxonomy" id="101127"/>
    <lineage>
        <taxon>Eukaryota</taxon>
        <taxon>Fungi</taxon>
        <taxon>Fungi incertae sedis</taxon>
        <taxon>Mucoromycota</taxon>
        <taxon>Mucoromycotina</taxon>
        <taxon>Mucoromycetes</taxon>
        <taxon>Mucorales</taxon>
        <taxon>Cunninghamellaceae</taxon>
        <taxon>Hesseltinella</taxon>
    </lineage>
</organism>
<keyword evidence="6 9" id="KW-0472">Membrane</keyword>
<sequence length="407" mass="44858">MDHRAETAQQEAADGAVETLQLASQLLRQPSNDTVYEKKMVITFMIIPFSIAGVLIRIALQRLETYSGAPVFSLIYAQWVGCFIMGIVTVYKNHLFFVYHSLQVGVATGLCGSITTFSSWQWGIFAAFANVSADDHSVGKNILAAISQFLVTLAMSIHGFRTGRHAGFVLESMQKKYRHWARSKRDQQWQQQTKVCSNGDTVDETVAMPTALPLGTPIANDTKANQHQRRRSSVARIPKLVSLGFSCNHLTVQDWLVIVFGMLSWVAVILVAALSPNQQELSLACVFAPVGALLRWRLSFYNGATKFTPLGTFIANIFGTLVLAVLYLLRYSVPVSPISCLVLNALSDGFCGCLTTISTFVVELTILRHRQAYAYGIVSVVSGQCLMFLIVGPYIWTHGIDLLCGSF</sequence>
<evidence type="ECO:0000256" key="7">
    <source>
        <dbReference type="ARBA" id="ARBA00035120"/>
    </source>
</evidence>
<keyword evidence="11" id="KW-1185">Reference proteome</keyword>
<evidence type="ECO:0000256" key="3">
    <source>
        <dbReference type="ARBA" id="ARBA00022475"/>
    </source>
</evidence>
<feature type="transmembrane region" description="Helical" evidence="9">
    <location>
        <begin position="72"/>
        <end position="91"/>
    </location>
</feature>
<dbReference type="OrthoDB" id="409792at2759"/>
<evidence type="ECO:0000256" key="5">
    <source>
        <dbReference type="ARBA" id="ARBA00022989"/>
    </source>
</evidence>
<keyword evidence="5 9" id="KW-1133">Transmembrane helix</keyword>
<keyword evidence="4 9" id="KW-0812">Transmembrane</keyword>
<name>A0A1X2GW75_9FUNG</name>
<evidence type="ECO:0000313" key="11">
    <source>
        <dbReference type="Proteomes" id="UP000242146"/>
    </source>
</evidence>
<feature type="transmembrane region" description="Helical" evidence="9">
    <location>
        <begin position="142"/>
        <end position="160"/>
    </location>
</feature>
<evidence type="ECO:0008006" key="12">
    <source>
        <dbReference type="Google" id="ProtNLM"/>
    </source>
</evidence>
<comment type="caution">
    <text evidence="10">The sequence shown here is derived from an EMBL/GenBank/DDBJ whole genome shotgun (WGS) entry which is preliminary data.</text>
</comment>
<keyword evidence="3" id="KW-1003">Cell membrane</keyword>
<evidence type="ECO:0000256" key="8">
    <source>
        <dbReference type="ARBA" id="ARBA00035585"/>
    </source>
</evidence>
<proteinExistence type="inferred from homology"/>